<gene>
    <name evidence="2" type="ORF">OBBRIDRAFT_883536</name>
</gene>
<feature type="compositionally biased region" description="Polar residues" evidence="1">
    <location>
        <begin position="228"/>
        <end position="238"/>
    </location>
</feature>
<feature type="compositionally biased region" description="Polar residues" evidence="1">
    <location>
        <begin position="301"/>
        <end position="311"/>
    </location>
</feature>
<dbReference type="OrthoDB" id="3069722at2759"/>
<protein>
    <submittedName>
        <fullName evidence="2">Uncharacterized protein</fullName>
    </submittedName>
</protein>
<dbReference type="AlphaFoldDB" id="A0A8E2J6T9"/>
<feature type="region of interest" description="Disordered" evidence="1">
    <location>
        <begin position="121"/>
        <end position="276"/>
    </location>
</feature>
<evidence type="ECO:0000256" key="1">
    <source>
        <dbReference type="SAM" id="MobiDB-lite"/>
    </source>
</evidence>
<feature type="compositionally biased region" description="Polar residues" evidence="1">
    <location>
        <begin position="263"/>
        <end position="276"/>
    </location>
</feature>
<reference evidence="2 3" key="1">
    <citation type="submission" date="2016-07" db="EMBL/GenBank/DDBJ databases">
        <title>Draft genome of the white-rot fungus Obba rivulosa 3A-2.</title>
        <authorList>
            <consortium name="DOE Joint Genome Institute"/>
            <person name="Miettinen O."/>
            <person name="Riley R."/>
            <person name="Acob R."/>
            <person name="Barry K."/>
            <person name="Cullen D."/>
            <person name="De Vries R."/>
            <person name="Hainaut M."/>
            <person name="Hatakka A."/>
            <person name="Henrissat B."/>
            <person name="Hilden K."/>
            <person name="Kuo R."/>
            <person name="Labutti K."/>
            <person name="Lipzen A."/>
            <person name="Makela M.R."/>
            <person name="Sandor L."/>
            <person name="Spatafora J.W."/>
            <person name="Grigoriev I.V."/>
            <person name="Hibbett D.S."/>
        </authorList>
    </citation>
    <scope>NUCLEOTIDE SEQUENCE [LARGE SCALE GENOMIC DNA]</scope>
    <source>
        <strain evidence="2 3">3A-2</strain>
    </source>
</reference>
<sequence length="340" mass="35560">MSASSGHHRSRSMNSGLDVTSPSSGSKGRRSMKSSDEFVIQVEPPSGAGSTYQSPTERMHAGLLSPDTAAHALPPQHMQPSEPLVPTVPNSPRSGGNMPSMGSITSVSDLPWNFIPAGQPVQTFTVPPQRVQSVGPGGSRAIDVPPTHTPSIVSPSAVRATGLPSSRPHTPYATAPTPPGLQYPSPLRMGGALPQTGTRTPGSIMAELPPSLSRTMSPRSTSSRLSGHQRSLSMNAGSTPAAMSRTLAAEAPAPAPALRRIPSTGSIASNESRHSSNYARYESREFVDPAFLASSEDLGVQSPNTMANTRANAVPRMVPGPRAPSRSSSRMSYMSGRSRE</sequence>
<accession>A0A8E2J6T9</accession>
<feature type="compositionally biased region" description="Low complexity" evidence="1">
    <location>
        <begin position="208"/>
        <end position="226"/>
    </location>
</feature>
<feature type="region of interest" description="Disordered" evidence="1">
    <location>
        <begin position="1"/>
        <end position="104"/>
    </location>
</feature>
<dbReference type="Proteomes" id="UP000250043">
    <property type="component" value="Unassembled WGS sequence"/>
</dbReference>
<organism evidence="2 3">
    <name type="scientific">Obba rivulosa</name>
    <dbReference type="NCBI Taxonomy" id="1052685"/>
    <lineage>
        <taxon>Eukaryota</taxon>
        <taxon>Fungi</taxon>
        <taxon>Dikarya</taxon>
        <taxon>Basidiomycota</taxon>
        <taxon>Agaricomycotina</taxon>
        <taxon>Agaricomycetes</taxon>
        <taxon>Polyporales</taxon>
        <taxon>Gelatoporiaceae</taxon>
        <taxon>Obba</taxon>
    </lineage>
</organism>
<feature type="compositionally biased region" description="Low complexity" evidence="1">
    <location>
        <begin position="325"/>
        <end position="340"/>
    </location>
</feature>
<dbReference type="EMBL" id="KV722333">
    <property type="protein sequence ID" value="OCH95915.1"/>
    <property type="molecule type" value="Genomic_DNA"/>
</dbReference>
<feature type="region of interest" description="Disordered" evidence="1">
    <location>
        <begin position="298"/>
        <end position="340"/>
    </location>
</feature>
<feature type="compositionally biased region" description="Basic residues" evidence="1">
    <location>
        <begin position="1"/>
        <end position="11"/>
    </location>
</feature>
<feature type="compositionally biased region" description="Polar residues" evidence="1">
    <location>
        <begin position="121"/>
        <end position="132"/>
    </location>
</feature>
<evidence type="ECO:0000313" key="3">
    <source>
        <dbReference type="Proteomes" id="UP000250043"/>
    </source>
</evidence>
<evidence type="ECO:0000313" key="2">
    <source>
        <dbReference type="EMBL" id="OCH95915.1"/>
    </source>
</evidence>
<proteinExistence type="predicted"/>
<name>A0A8E2J6T9_9APHY</name>
<keyword evidence="3" id="KW-1185">Reference proteome</keyword>